<accession>A0A1A8KVN7</accession>
<sequence length="44" mass="4886">VQIKVPKLGNIPPYLLSPFNTTLQLTEALHVTKTTQAEICHRNG</sequence>
<feature type="non-terminal residue" evidence="1">
    <location>
        <position position="1"/>
    </location>
</feature>
<organism evidence="1">
    <name type="scientific">Nothobranchius kuhntae</name>
    <name type="common">Beira killifish</name>
    <dbReference type="NCBI Taxonomy" id="321403"/>
    <lineage>
        <taxon>Eukaryota</taxon>
        <taxon>Metazoa</taxon>
        <taxon>Chordata</taxon>
        <taxon>Craniata</taxon>
        <taxon>Vertebrata</taxon>
        <taxon>Euteleostomi</taxon>
        <taxon>Actinopterygii</taxon>
        <taxon>Neopterygii</taxon>
        <taxon>Teleostei</taxon>
        <taxon>Neoteleostei</taxon>
        <taxon>Acanthomorphata</taxon>
        <taxon>Ovalentaria</taxon>
        <taxon>Atherinomorphae</taxon>
        <taxon>Cyprinodontiformes</taxon>
        <taxon>Nothobranchiidae</taxon>
        <taxon>Nothobranchius</taxon>
    </lineage>
</organism>
<gene>
    <name evidence="1" type="primary">Nfu_g_1_017119</name>
</gene>
<protein>
    <submittedName>
        <fullName evidence="1">Uncharacterized protein</fullName>
    </submittedName>
</protein>
<reference evidence="1" key="1">
    <citation type="submission" date="2016-05" db="EMBL/GenBank/DDBJ databases">
        <authorList>
            <person name="Lavstsen T."/>
            <person name="Jespersen J.S."/>
        </authorList>
    </citation>
    <scope>NUCLEOTIDE SEQUENCE</scope>
    <source>
        <tissue evidence="1">Brain</tissue>
    </source>
</reference>
<proteinExistence type="predicted"/>
<dbReference type="AlphaFoldDB" id="A0A1A8KVN7"/>
<dbReference type="EMBL" id="HAEE01016407">
    <property type="protein sequence ID" value="SBR36457.1"/>
    <property type="molecule type" value="Transcribed_RNA"/>
</dbReference>
<reference evidence="1" key="2">
    <citation type="submission" date="2016-06" db="EMBL/GenBank/DDBJ databases">
        <title>The genome of a short-lived fish provides insights into sex chromosome evolution and the genetic control of aging.</title>
        <authorList>
            <person name="Reichwald K."/>
            <person name="Felder M."/>
            <person name="Petzold A."/>
            <person name="Koch P."/>
            <person name="Groth M."/>
            <person name="Platzer M."/>
        </authorList>
    </citation>
    <scope>NUCLEOTIDE SEQUENCE</scope>
    <source>
        <tissue evidence="1">Brain</tissue>
    </source>
</reference>
<evidence type="ECO:0000313" key="1">
    <source>
        <dbReference type="EMBL" id="SBR36457.1"/>
    </source>
</evidence>
<feature type="non-terminal residue" evidence="1">
    <location>
        <position position="44"/>
    </location>
</feature>
<name>A0A1A8KVN7_NOTKU</name>